<dbReference type="STRING" id="610380.E2BUS8"/>
<proteinExistence type="predicted"/>
<dbReference type="AlphaFoldDB" id="E2BUS8"/>
<organism evidence="2">
    <name type="scientific">Harpegnathos saltator</name>
    <name type="common">Jerdon's jumping ant</name>
    <dbReference type="NCBI Taxonomy" id="610380"/>
    <lineage>
        <taxon>Eukaryota</taxon>
        <taxon>Metazoa</taxon>
        <taxon>Ecdysozoa</taxon>
        <taxon>Arthropoda</taxon>
        <taxon>Hexapoda</taxon>
        <taxon>Insecta</taxon>
        <taxon>Pterygota</taxon>
        <taxon>Neoptera</taxon>
        <taxon>Endopterygota</taxon>
        <taxon>Hymenoptera</taxon>
        <taxon>Apocrita</taxon>
        <taxon>Aculeata</taxon>
        <taxon>Formicoidea</taxon>
        <taxon>Formicidae</taxon>
        <taxon>Ponerinae</taxon>
        <taxon>Ponerini</taxon>
        <taxon>Harpegnathos</taxon>
    </lineage>
</organism>
<sequence>MTKLYWKEYQKIAQLDTEIDPQQSNSHQFLNISTTELNSAIQSEDDVIYDNLVILHTMDNLMAEMQRKCLEVLSFDPLSQI</sequence>
<keyword evidence="2" id="KW-1185">Reference proteome</keyword>
<reference evidence="1 2" key="1">
    <citation type="journal article" date="2010" name="Science">
        <title>Genomic comparison of the ants Camponotus floridanus and Harpegnathos saltator.</title>
        <authorList>
            <person name="Bonasio R."/>
            <person name="Zhang G."/>
            <person name="Ye C."/>
            <person name="Mutti N.S."/>
            <person name="Fang X."/>
            <person name="Qin N."/>
            <person name="Donahue G."/>
            <person name="Yang P."/>
            <person name="Li Q."/>
            <person name="Li C."/>
            <person name="Zhang P."/>
            <person name="Huang Z."/>
            <person name="Berger S.L."/>
            <person name="Reinberg D."/>
            <person name="Wang J."/>
            <person name="Liebig J."/>
        </authorList>
    </citation>
    <scope>NUCLEOTIDE SEQUENCE [LARGE SCALE GENOMIC DNA]</scope>
    <source>
        <strain evidence="1 2">R22 G/1</strain>
    </source>
</reference>
<dbReference type="Proteomes" id="UP000008237">
    <property type="component" value="Unassembled WGS sequence"/>
</dbReference>
<evidence type="ECO:0000313" key="2">
    <source>
        <dbReference type="Proteomes" id="UP000008237"/>
    </source>
</evidence>
<evidence type="ECO:0000313" key="1">
    <source>
        <dbReference type="EMBL" id="EFN80551.1"/>
    </source>
</evidence>
<dbReference type="InParanoid" id="E2BUS8"/>
<gene>
    <name evidence="1" type="ORF">EAI_14161</name>
</gene>
<name>E2BUS8_HARSA</name>
<dbReference type="OrthoDB" id="267381at2759"/>
<accession>E2BUS8</accession>
<dbReference type="EMBL" id="GL450746">
    <property type="protein sequence ID" value="EFN80551.1"/>
    <property type="molecule type" value="Genomic_DNA"/>
</dbReference>
<protein>
    <submittedName>
        <fullName evidence="1">Uncharacterized protein</fullName>
    </submittedName>
</protein>